<accession>A0A9W6UFQ4</accession>
<dbReference type="Proteomes" id="UP001165083">
    <property type="component" value="Unassembled WGS sequence"/>
</dbReference>
<organism evidence="1 2">
    <name type="scientific">Phytophthora lilii</name>
    <dbReference type="NCBI Taxonomy" id="2077276"/>
    <lineage>
        <taxon>Eukaryota</taxon>
        <taxon>Sar</taxon>
        <taxon>Stramenopiles</taxon>
        <taxon>Oomycota</taxon>
        <taxon>Peronosporomycetes</taxon>
        <taxon>Peronosporales</taxon>
        <taxon>Peronosporaceae</taxon>
        <taxon>Phytophthora</taxon>
    </lineage>
</organism>
<name>A0A9W6UFQ4_9STRA</name>
<dbReference type="EMBL" id="BSXW01000935">
    <property type="protein sequence ID" value="GMF31794.1"/>
    <property type="molecule type" value="Genomic_DNA"/>
</dbReference>
<gene>
    <name evidence="1" type="ORF">Plil01_001359300</name>
</gene>
<comment type="caution">
    <text evidence="1">The sequence shown here is derived from an EMBL/GenBank/DDBJ whole genome shotgun (WGS) entry which is preliminary data.</text>
</comment>
<protein>
    <submittedName>
        <fullName evidence="1">Unnamed protein product</fullName>
    </submittedName>
</protein>
<proteinExistence type="predicted"/>
<dbReference type="OrthoDB" id="124264at2759"/>
<dbReference type="AlphaFoldDB" id="A0A9W6UFQ4"/>
<keyword evidence="2" id="KW-1185">Reference proteome</keyword>
<evidence type="ECO:0000313" key="1">
    <source>
        <dbReference type="EMBL" id="GMF31794.1"/>
    </source>
</evidence>
<sequence>MRGEIDCKAPSLTLLRQKALHRLRSWDRHDLLHVKRAWNAIADSLASAALQREYGVVIDTEEARDDLVTLNRLDEVLNPQTENDVAHVTAVATRSRSRNRSNPEVLNEEVVQSLRVN</sequence>
<reference evidence="1" key="1">
    <citation type="submission" date="2023-04" db="EMBL/GenBank/DDBJ databases">
        <title>Phytophthora lilii NBRC 32176.</title>
        <authorList>
            <person name="Ichikawa N."/>
            <person name="Sato H."/>
            <person name="Tonouchi N."/>
        </authorList>
    </citation>
    <scope>NUCLEOTIDE SEQUENCE</scope>
    <source>
        <strain evidence="1">NBRC 32176</strain>
    </source>
</reference>
<evidence type="ECO:0000313" key="2">
    <source>
        <dbReference type="Proteomes" id="UP001165083"/>
    </source>
</evidence>